<dbReference type="AlphaFoldDB" id="A0A0B3BUG4"/>
<sequence>MSTPLHDLPIEQRIRLVEDLWDSIAADQRALQLTDEQRAELDARLAAYATDGNAGKPADEVLAAIRSQLHGSRSPRRWQGR</sequence>
<organism evidence="1 2">
    <name type="scientific">Pseudomonas flexibilis</name>
    <dbReference type="NCBI Taxonomy" id="706570"/>
    <lineage>
        <taxon>Bacteria</taxon>
        <taxon>Pseudomonadati</taxon>
        <taxon>Pseudomonadota</taxon>
        <taxon>Gammaproteobacteria</taxon>
        <taxon>Pseudomonadales</taxon>
        <taxon>Pseudomonadaceae</taxon>
        <taxon>Pseudomonas</taxon>
    </lineage>
</organism>
<dbReference type="EMBL" id="JTAK01000004">
    <property type="protein sequence ID" value="KHO64676.1"/>
    <property type="molecule type" value="Genomic_DNA"/>
</dbReference>
<evidence type="ECO:0000313" key="1">
    <source>
        <dbReference type="EMBL" id="KHO64676.1"/>
    </source>
</evidence>
<dbReference type="NCBIfam" id="TIGR02574">
    <property type="entry name" value="stabl_TIGR02574"/>
    <property type="match status" value="1"/>
</dbReference>
<reference evidence="1 2" key="1">
    <citation type="submission" date="2014-11" db="EMBL/GenBank/DDBJ databases">
        <title>Genome sequence of Pseudomonas tuomuerensis JCM 14085.</title>
        <authorList>
            <person name="Shin S.-K."/>
            <person name="Yi H."/>
        </authorList>
    </citation>
    <scope>NUCLEOTIDE SEQUENCE [LARGE SCALE GENOMIC DNA]</scope>
    <source>
        <strain evidence="1 2">JCM 14085</strain>
    </source>
</reference>
<dbReference type="OrthoDB" id="291542at2"/>
<dbReference type="Pfam" id="PF09720">
    <property type="entry name" value="Unstab_antitox"/>
    <property type="match status" value="1"/>
</dbReference>
<dbReference type="InterPro" id="IPR013406">
    <property type="entry name" value="CHP02574_addiction_mod"/>
</dbReference>
<dbReference type="STRING" id="706570.PT85_10830"/>
<dbReference type="RefSeq" id="WP_039606637.1">
    <property type="nucleotide sequence ID" value="NZ_FMUP01000002.1"/>
</dbReference>
<keyword evidence="2" id="KW-1185">Reference proteome</keyword>
<protein>
    <submittedName>
        <fullName evidence="1">Addiction module protein</fullName>
    </submittedName>
</protein>
<evidence type="ECO:0000313" key="2">
    <source>
        <dbReference type="Proteomes" id="UP000030980"/>
    </source>
</evidence>
<comment type="caution">
    <text evidence="1">The sequence shown here is derived from an EMBL/GenBank/DDBJ whole genome shotgun (WGS) entry which is preliminary data.</text>
</comment>
<proteinExistence type="predicted"/>
<dbReference type="Proteomes" id="UP000030980">
    <property type="component" value="Unassembled WGS sequence"/>
</dbReference>
<accession>A0A0B3BUG4</accession>
<name>A0A0B3BUG4_9PSED</name>
<gene>
    <name evidence="1" type="ORF">PT85_10830</name>
</gene>